<dbReference type="GO" id="GO:0030313">
    <property type="term" value="C:cell envelope"/>
    <property type="evidence" value="ECO:0007669"/>
    <property type="project" value="UniProtKB-SubCell"/>
</dbReference>
<keyword evidence="4" id="KW-0812">Transmembrane</keyword>
<dbReference type="Gene3D" id="1.10.287.470">
    <property type="entry name" value="Helix hairpin bin"/>
    <property type="match status" value="1"/>
</dbReference>
<protein>
    <recommendedName>
        <fullName evidence="7">RND efflux pump membrane fusion protein barrel-sandwich domain-containing protein</fullName>
    </recommendedName>
</protein>
<accession>A0A098S9H7</accession>
<comment type="subcellular location">
    <subcellularLocation>
        <location evidence="1">Cell envelope</location>
    </subcellularLocation>
</comment>
<feature type="coiled-coil region" evidence="3">
    <location>
        <begin position="176"/>
        <end position="228"/>
    </location>
</feature>
<keyword evidence="4" id="KW-0472">Membrane</keyword>
<evidence type="ECO:0008006" key="7">
    <source>
        <dbReference type="Google" id="ProtNLM"/>
    </source>
</evidence>
<comment type="caution">
    <text evidence="5">The sequence shown here is derived from an EMBL/GenBank/DDBJ whole genome shotgun (WGS) entry which is preliminary data.</text>
</comment>
<keyword evidence="2 3" id="KW-0175">Coiled coil</keyword>
<proteinExistence type="predicted"/>
<evidence type="ECO:0000313" key="5">
    <source>
        <dbReference type="EMBL" id="KGE88760.1"/>
    </source>
</evidence>
<dbReference type="PANTHER" id="PTHR32347:SF14">
    <property type="entry name" value="EFFLUX SYSTEM COMPONENT YKNX-RELATED"/>
    <property type="match status" value="1"/>
</dbReference>
<sequence length="416" mass="47281">MDRPISNTKKKRRLGKNALRITGLIAVLVGALFVLRSMLTKELDRKDFQTATVEVGKVEEAITASGLVVPAFEQQLTAPVTAAIQEVHRQSGDKVERGDTILQLDEEYIRLQYESLADQLELKKNKITRLRHEYDKNIQDLAYESEIKALQISSLEAQLADTKRLREIGSATPEEVDQAQLQLDIARLEKQKLDNELRFREQVLPGDRRNLELEVRMEEKKSSELARKLRETSVIAPRSGVITWINEDLGKQVSEGELLVRLADLQRYRIEATCSDRYAAQVKIGLPVRVRINQTDLNGRISTILPAVENNTVAFIVELDEPDHPKLRPNRRVEVFLIANAREQALRLKNGPAFRGKTIQPLFVVDGKEARRTEARIGLTSVDYVELLETDLQPGQQVIISDMAAYEHLEQIKLEE</sequence>
<reference evidence="5 6" key="1">
    <citation type="journal article" date="2014" name="Int. J. Syst. Evol. Microbiol.">
        <title>Phaeodactylibacter xiamenensis gen. nov., sp. nov., a member of the family Saprospiraceae isolated from the marine alga Phaeodactylum tricornutum.</title>
        <authorList>
            <person name="Chen Z.Jr."/>
            <person name="Lei X."/>
            <person name="Lai Q."/>
            <person name="Li Y."/>
            <person name="Zhang B."/>
            <person name="Zhang J."/>
            <person name="Zhang H."/>
            <person name="Yang L."/>
            <person name="Zheng W."/>
            <person name="Tian Y."/>
            <person name="Yu Z."/>
            <person name="Xu H.Jr."/>
            <person name="Zheng T."/>
        </authorList>
    </citation>
    <scope>NUCLEOTIDE SEQUENCE [LARGE SCALE GENOMIC DNA]</scope>
    <source>
        <strain evidence="5 6">KD52</strain>
    </source>
</reference>
<dbReference type="AlphaFoldDB" id="A0A098S9H7"/>
<dbReference type="SUPFAM" id="SSF111369">
    <property type="entry name" value="HlyD-like secretion proteins"/>
    <property type="match status" value="1"/>
</dbReference>
<dbReference type="PANTHER" id="PTHR32347">
    <property type="entry name" value="EFFLUX SYSTEM COMPONENT YKNX-RELATED"/>
    <property type="match status" value="1"/>
</dbReference>
<evidence type="ECO:0000256" key="1">
    <source>
        <dbReference type="ARBA" id="ARBA00004196"/>
    </source>
</evidence>
<keyword evidence="6" id="KW-1185">Reference proteome</keyword>
<evidence type="ECO:0000256" key="4">
    <source>
        <dbReference type="SAM" id="Phobius"/>
    </source>
</evidence>
<evidence type="ECO:0000256" key="2">
    <source>
        <dbReference type="ARBA" id="ARBA00023054"/>
    </source>
</evidence>
<dbReference type="Proteomes" id="UP000029736">
    <property type="component" value="Unassembled WGS sequence"/>
</dbReference>
<dbReference type="OrthoDB" id="9806939at2"/>
<dbReference type="Gene3D" id="2.40.50.100">
    <property type="match status" value="1"/>
</dbReference>
<name>A0A098S9H7_9BACT</name>
<evidence type="ECO:0000313" key="6">
    <source>
        <dbReference type="Proteomes" id="UP000029736"/>
    </source>
</evidence>
<dbReference type="InterPro" id="IPR050465">
    <property type="entry name" value="UPF0194_transport"/>
</dbReference>
<organism evidence="5 6">
    <name type="scientific">Phaeodactylibacter xiamenensis</name>
    <dbReference type="NCBI Taxonomy" id="1524460"/>
    <lineage>
        <taxon>Bacteria</taxon>
        <taxon>Pseudomonadati</taxon>
        <taxon>Bacteroidota</taxon>
        <taxon>Saprospiria</taxon>
        <taxon>Saprospirales</taxon>
        <taxon>Haliscomenobacteraceae</taxon>
        <taxon>Phaeodactylibacter</taxon>
    </lineage>
</organism>
<dbReference type="EMBL" id="JPOS01000016">
    <property type="protein sequence ID" value="KGE88760.1"/>
    <property type="molecule type" value="Genomic_DNA"/>
</dbReference>
<keyword evidence="4" id="KW-1133">Transmembrane helix</keyword>
<dbReference type="RefSeq" id="WP_044217586.1">
    <property type="nucleotide sequence ID" value="NZ_JBKAGJ010000001.1"/>
</dbReference>
<dbReference type="Gene3D" id="2.40.30.170">
    <property type="match status" value="1"/>
</dbReference>
<feature type="transmembrane region" description="Helical" evidence="4">
    <location>
        <begin position="21"/>
        <end position="39"/>
    </location>
</feature>
<gene>
    <name evidence="5" type="ORF">IX84_06345</name>
</gene>
<evidence type="ECO:0000256" key="3">
    <source>
        <dbReference type="SAM" id="Coils"/>
    </source>
</evidence>
<dbReference type="STRING" id="1524460.IX84_06345"/>